<keyword evidence="3" id="KW-0689">Ribosomal protein</keyword>
<keyword evidence="1" id="KW-1133">Transmembrane helix</keyword>
<name>A0A2P2M3C4_RHIMU</name>
<dbReference type="AlphaFoldDB" id="A0A2P2M3C4"/>
<evidence type="ECO:0000256" key="1">
    <source>
        <dbReference type="SAM" id="Phobius"/>
    </source>
</evidence>
<keyword evidence="3" id="KW-0687">Ribonucleoprotein</keyword>
<dbReference type="InterPro" id="IPR032440">
    <property type="entry name" value="Ribosomal_uS17_N"/>
</dbReference>
<organism evidence="3">
    <name type="scientific">Rhizophora mucronata</name>
    <name type="common">Asiatic mangrove</name>
    <dbReference type="NCBI Taxonomy" id="61149"/>
    <lineage>
        <taxon>Eukaryota</taxon>
        <taxon>Viridiplantae</taxon>
        <taxon>Streptophyta</taxon>
        <taxon>Embryophyta</taxon>
        <taxon>Tracheophyta</taxon>
        <taxon>Spermatophyta</taxon>
        <taxon>Magnoliopsida</taxon>
        <taxon>eudicotyledons</taxon>
        <taxon>Gunneridae</taxon>
        <taxon>Pentapetalae</taxon>
        <taxon>rosids</taxon>
        <taxon>fabids</taxon>
        <taxon>Malpighiales</taxon>
        <taxon>Rhizophoraceae</taxon>
        <taxon>Rhizophora</taxon>
    </lineage>
</organism>
<sequence>MAEQTEKAFLKQPKVFLCPKKSGKGKRPGKGGNRYWKSIGLGFKTPREAIQGIFFCYYYLSLISSLFLHVRISKMRLIFGYGLIYWSLIFFGAGCLSLLAAESESRSVDNWVFVCNAIFHLIF</sequence>
<feature type="transmembrane region" description="Helical" evidence="1">
    <location>
        <begin position="77"/>
        <end position="101"/>
    </location>
</feature>
<feature type="transmembrane region" description="Helical" evidence="1">
    <location>
        <begin position="49"/>
        <end position="70"/>
    </location>
</feature>
<keyword evidence="1" id="KW-0472">Membrane</keyword>
<keyword evidence="1" id="KW-0812">Transmembrane</keyword>
<dbReference type="Pfam" id="PF16205">
    <property type="entry name" value="Ribosomal_S17_N"/>
    <property type="match status" value="1"/>
</dbReference>
<evidence type="ECO:0000259" key="2">
    <source>
        <dbReference type="Pfam" id="PF16205"/>
    </source>
</evidence>
<reference evidence="3" key="1">
    <citation type="submission" date="2018-02" db="EMBL/GenBank/DDBJ databases">
        <title>Rhizophora mucronata_Transcriptome.</title>
        <authorList>
            <person name="Meera S.P."/>
            <person name="Sreeshan A."/>
            <person name="Augustine A."/>
        </authorList>
    </citation>
    <scope>NUCLEOTIDE SEQUENCE</scope>
    <source>
        <tissue evidence="3">Leaf</tissue>
    </source>
</reference>
<feature type="domain" description="Small ribosomal subunit protein uS17 N-terminal" evidence="2">
    <location>
        <begin position="4"/>
        <end position="54"/>
    </location>
</feature>
<proteinExistence type="predicted"/>
<dbReference type="Gene3D" id="2.40.50.1000">
    <property type="match status" value="1"/>
</dbReference>
<protein>
    <submittedName>
        <fullName evidence="3">40S ribosomal protein S11-like</fullName>
    </submittedName>
</protein>
<dbReference type="GO" id="GO:0005840">
    <property type="term" value="C:ribosome"/>
    <property type="evidence" value="ECO:0007669"/>
    <property type="project" value="UniProtKB-KW"/>
</dbReference>
<dbReference type="EMBL" id="GGEC01044220">
    <property type="protein sequence ID" value="MBX24704.1"/>
    <property type="molecule type" value="Transcribed_RNA"/>
</dbReference>
<evidence type="ECO:0000313" key="3">
    <source>
        <dbReference type="EMBL" id="MBX24704.1"/>
    </source>
</evidence>
<accession>A0A2P2M3C4</accession>